<evidence type="ECO:0008006" key="4">
    <source>
        <dbReference type="Google" id="ProtNLM"/>
    </source>
</evidence>
<evidence type="ECO:0000256" key="1">
    <source>
        <dbReference type="SAM" id="SignalP"/>
    </source>
</evidence>
<gene>
    <name evidence="2" type="ORF">EU557_09410</name>
</gene>
<evidence type="ECO:0000313" key="2">
    <source>
        <dbReference type="EMBL" id="TGD81742.1"/>
    </source>
</evidence>
<feature type="chain" id="PRO_5021419144" description="Transporter" evidence="1">
    <location>
        <begin position="25"/>
        <end position="296"/>
    </location>
</feature>
<protein>
    <recommendedName>
        <fullName evidence="4">Transporter</fullName>
    </recommendedName>
</protein>
<sequence length="296" mass="31386">MKHFSTLFGLTAGLVLASGATVSAQSLVSGFMSGKHHGSIAVSTTAENYKQVYLVPEKVNMVPIYRQIYVTSVNLYASYGLTDKIDAIVSLPYIKSEGRADEQVVQDLGFRNSRQDFQDITGVLKFKSYSGTVGNYLVDLLGVVAVSTPFSDYKSNTGLDYIIAIGNRATKVTTLGVLHVKTASGVFATGQAGYSLRSGLVPNAFLAETKVGFAGTKLYAEALASFQKSDKSGTDILQPGFNGNFTATRVDFIRVGVNLFRPLTKGLGASVGVSSYVAGRNVGQSTGISGGLSYNF</sequence>
<dbReference type="EMBL" id="SRKZ01000002">
    <property type="protein sequence ID" value="TGD81742.1"/>
    <property type="molecule type" value="Genomic_DNA"/>
</dbReference>
<organism evidence="2 3">
    <name type="scientific">Hymenobacter wooponensis</name>
    <dbReference type="NCBI Taxonomy" id="1525360"/>
    <lineage>
        <taxon>Bacteria</taxon>
        <taxon>Pseudomonadati</taxon>
        <taxon>Bacteroidota</taxon>
        <taxon>Cytophagia</taxon>
        <taxon>Cytophagales</taxon>
        <taxon>Hymenobacteraceae</taxon>
        <taxon>Hymenobacter</taxon>
    </lineage>
</organism>
<accession>A0A4Z0MPD4</accession>
<dbReference type="AlphaFoldDB" id="A0A4Z0MPD4"/>
<feature type="signal peptide" evidence="1">
    <location>
        <begin position="1"/>
        <end position="24"/>
    </location>
</feature>
<reference evidence="2 3" key="1">
    <citation type="submission" date="2019-04" db="EMBL/GenBank/DDBJ databases">
        <authorList>
            <person name="Feng G."/>
            <person name="Zhang J."/>
            <person name="Zhu H."/>
        </authorList>
    </citation>
    <scope>NUCLEOTIDE SEQUENCE [LARGE SCALE GENOMIC DNA]</scope>
    <source>
        <strain evidence="2 3">JCM 19491</strain>
    </source>
</reference>
<proteinExistence type="predicted"/>
<comment type="caution">
    <text evidence="2">The sequence shown here is derived from an EMBL/GenBank/DDBJ whole genome shotgun (WGS) entry which is preliminary data.</text>
</comment>
<evidence type="ECO:0000313" key="3">
    <source>
        <dbReference type="Proteomes" id="UP000298284"/>
    </source>
</evidence>
<keyword evidence="1" id="KW-0732">Signal</keyword>
<keyword evidence="3" id="KW-1185">Reference proteome</keyword>
<dbReference type="Proteomes" id="UP000298284">
    <property type="component" value="Unassembled WGS sequence"/>
</dbReference>
<name>A0A4Z0MPD4_9BACT</name>
<dbReference type="OrthoDB" id="5562884at2"/>
<dbReference type="RefSeq" id="WP_135530122.1">
    <property type="nucleotide sequence ID" value="NZ_SRKZ01000002.1"/>
</dbReference>